<protein>
    <recommendedName>
        <fullName evidence="5">Apple domain-containing protein</fullName>
    </recommendedName>
</protein>
<dbReference type="EMBL" id="KB310451">
    <property type="protein sequence ID" value="ELT91545.1"/>
    <property type="molecule type" value="Genomic_DNA"/>
</dbReference>
<proteinExistence type="predicted"/>
<evidence type="ECO:0008006" key="5">
    <source>
        <dbReference type="Google" id="ProtNLM"/>
    </source>
</evidence>
<organism evidence="2">
    <name type="scientific">Capitella teleta</name>
    <name type="common">Polychaete worm</name>
    <dbReference type="NCBI Taxonomy" id="283909"/>
    <lineage>
        <taxon>Eukaryota</taxon>
        <taxon>Metazoa</taxon>
        <taxon>Spiralia</taxon>
        <taxon>Lophotrochozoa</taxon>
        <taxon>Annelida</taxon>
        <taxon>Polychaeta</taxon>
        <taxon>Sedentaria</taxon>
        <taxon>Scolecida</taxon>
        <taxon>Capitellidae</taxon>
        <taxon>Capitella</taxon>
    </lineage>
</organism>
<feature type="non-terminal residue" evidence="2">
    <location>
        <position position="102"/>
    </location>
</feature>
<keyword evidence="1" id="KW-0732">Signal</keyword>
<dbReference type="AlphaFoldDB" id="R7TKA3"/>
<feature type="chain" id="PRO_5008787095" description="Apple domain-containing protein" evidence="1">
    <location>
        <begin position="19"/>
        <end position="102"/>
    </location>
</feature>
<dbReference type="EnsemblMetazoa" id="CapteT188316">
    <property type="protein sequence ID" value="CapteP188316"/>
    <property type="gene ID" value="CapteG188316"/>
</dbReference>
<accession>R7TKA3</accession>
<reference evidence="3" key="3">
    <citation type="submission" date="2015-06" db="UniProtKB">
        <authorList>
            <consortium name="EnsemblMetazoa"/>
        </authorList>
    </citation>
    <scope>IDENTIFICATION</scope>
</reference>
<dbReference type="Proteomes" id="UP000014760">
    <property type="component" value="Unassembled WGS sequence"/>
</dbReference>
<evidence type="ECO:0000313" key="4">
    <source>
        <dbReference type="Proteomes" id="UP000014760"/>
    </source>
</evidence>
<name>R7TKA3_CAPTE</name>
<sequence length="102" mass="11299">MGRRHPLFMLVFALCGHGELITQRDEVMTITTGIGFGPDYPPRWTQAAASILSCSSACVAIPCCLAAFFNSLDSTCDMYDVKTDELLVDKEGSVFIMRKWDN</sequence>
<evidence type="ECO:0000256" key="1">
    <source>
        <dbReference type="SAM" id="SignalP"/>
    </source>
</evidence>
<feature type="signal peptide" evidence="1">
    <location>
        <begin position="1"/>
        <end position="18"/>
    </location>
</feature>
<dbReference type="EMBL" id="AMQN01031057">
    <property type="status" value="NOT_ANNOTATED_CDS"/>
    <property type="molecule type" value="Genomic_DNA"/>
</dbReference>
<dbReference type="HOGENOM" id="CLU_2284400_0_0_1"/>
<reference evidence="2 4" key="2">
    <citation type="journal article" date="2013" name="Nature">
        <title>Insights into bilaterian evolution from three spiralian genomes.</title>
        <authorList>
            <person name="Simakov O."/>
            <person name="Marletaz F."/>
            <person name="Cho S.J."/>
            <person name="Edsinger-Gonzales E."/>
            <person name="Havlak P."/>
            <person name="Hellsten U."/>
            <person name="Kuo D.H."/>
            <person name="Larsson T."/>
            <person name="Lv J."/>
            <person name="Arendt D."/>
            <person name="Savage R."/>
            <person name="Osoegawa K."/>
            <person name="de Jong P."/>
            <person name="Grimwood J."/>
            <person name="Chapman J.A."/>
            <person name="Shapiro H."/>
            <person name="Aerts A."/>
            <person name="Otillar R.P."/>
            <person name="Terry A.Y."/>
            <person name="Boore J.L."/>
            <person name="Grigoriev I.V."/>
            <person name="Lindberg D.R."/>
            <person name="Seaver E.C."/>
            <person name="Weisblat D.A."/>
            <person name="Putnam N.H."/>
            <person name="Rokhsar D.S."/>
        </authorList>
    </citation>
    <scope>NUCLEOTIDE SEQUENCE</scope>
    <source>
        <strain evidence="2 4">I ESC-2004</strain>
    </source>
</reference>
<keyword evidence="4" id="KW-1185">Reference proteome</keyword>
<reference evidence="4" key="1">
    <citation type="submission" date="2012-12" db="EMBL/GenBank/DDBJ databases">
        <authorList>
            <person name="Hellsten U."/>
            <person name="Grimwood J."/>
            <person name="Chapman J.A."/>
            <person name="Shapiro H."/>
            <person name="Aerts A."/>
            <person name="Otillar R.P."/>
            <person name="Terry A.Y."/>
            <person name="Boore J.L."/>
            <person name="Simakov O."/>
            <person name="Marletaz F."/>
            <person name="Cho S.-J."/>
            <person name="Edsinger-Gonzales E."/>
            <person name="Havlak P."/>
            <person name="Kuo D.-H."/>
            <person name="Larsson T."/>
            <person name="Lv J."/>
            <person name="Arendt D."/>
            <person name="Savage R."/>
            <person name="Osoegawa K."/>
            <person name="de Jong P."/>
            <person name="Lindberg D.R."/>
            <person name="Seaver E.C."/>
            <person name="Weisblat D.A."/>
            <person name="Putnam N.H."/>
            <person name="Grigoriev I.V."/>
            <person name="Rokhsar D.S."/>
        </authorList>
    </citation>
    <scope>NUCLEOTIDE SEQUENCE</scope>
    <source>
        <strain evidence="4">I ESC-2004</strain>
    </source>
</reference>
<evidence type="ECO:0000313" key="2">
    <source>
        <dbReference type="EMBL" id="ELT91545.1"/>
    </source>
</evidence>
<gene>
    <name evidence="2" type="ORF">CAPTEDRAFT_188316</name>
</gene>
<evidence type="ECO:0000313" key="3">
    <source>
        <dbReference type="EnsemblMetazoa" id="CapteP188316"/>
    </source>
</evidence>